<comment type="function">
    <text evidence="3">NDH-1 shuttles electrons from NADH, via FMN and iron-sulfur (Fe-S) centers, to quinones in the respiratory chain. The immediate electron acceptor for the enzyme in this species is believed to be a menaquinone. Couples the redox reaction to proton translocation (for every two electrons transferred, four hydrogen ions are translocated across the cytoplasmic membrane), and thus conserves the redox energy in a proton gradient.</text>
</comment>
<reference evidence="6" key="1">
    <citation type="submission" date="2015-07" db="EMBL/GenBank/DDBJ databases">
        <title>Genome sequencing of Sunxiuqinia dokdonensis strain SK.</title>
        <authorList>
            <person name="Ahn S."/>
            <person name="Kim B.-C."/>
        </authorList>
    </citation>
    <scope>NUCLEOTIDE SEQUENCE [LARGE SCALE GENOMIC DNA]</scope>
    <source>
        <strain evidence="6">SK</strain>
    </source>
</reference>
<keyword evidence="2 3" id="KW-0813">Transport</keyword>
<organism evidence="5 6">
    <name type="scientific">Sunxiuqinia dokdonensis</name>
    <dbReference type="NCBI Taxonomy" id="1409788"/>
    <lineage>
        <taxon>Bacteria</taxon>
        <taxon>Pseudomonadati</taxon>
        <taxon>Bacteroidota</taxon>
        <taxon>Bacteroidia</taxon>
        <taxon>Marinilabiliales</taxon>
        <taxon>Prolixibacteraceae</taxon>
        <taxon>Sunxiuqinia</taxon>
    </lineage>
</organism>
<dbReference type="GO" id="GO:0008137">
    <property type="term" value="F:NADH dehydrogenase (ubiquinone) activity"/>
    <property type="evidence" value="ECO:0007669"/>
    <property type="project" value="InterPro"/>
</dbReference>
<comment type="subunit">
    <text evidence="3">NDH-1 is composed of 14 different subunits. Subunits NuoB, C, D, E, F, and G constitute the peripheral sector of the complex.</text>
</comment>
<gene>
    <name evidence="3" type="primary">nuoC</name>
    <name evidence="5" type="ORF">NC99_23830</name>
</gene>
<dbReference type="SUPFAM" id="SSF143243">
    <property type="entry name" value="Nqo5-like"/>
    <property type="match status" value="1"/>
</dbReference>
<accession>A0A0L8V8R4</accession>
<dbReference type="EMBL" id="LGIA01000152">
    <property type="protein sequence ID" value="KOH44836.1"/>
    <property type="molecule type" value="Genomic_DNA"/>
</dbReference>
<comment type="subcellular location">
    <subcellularLocation>
        <location evidence="3">Cell membrane</location>
        <topology evidence="3">Peripheral membrane protein</topology>
        <orientation evidence="3">Cytoplasmic side</orientation>
    </subcellularLocation>
</comment>
<evidence type="ECO:0000313" key="5">
    <source>
        <dbReference type="EMBL" id="KOH44836.1"/>
    </source>
</evidence>
<dbReference type="OrthoDB" id="9803286at2"/>
<comment type="caution">
    <text evidence="5">The sequence shown here is derived from an EMBL/GenBank/DDBJ whole genome shotgun (WGS) entry which is preliminary data.</text>
</comment>
<evidence type="ECO:0000256" key="1">
    <source>
        <dbReference type="ARBA" id="ARBA00007569"/>
    </source>
</evidence>
<dbReference type="PANTHER" id="PTHR10884">
    <property type="entry name" value="NADH DEHYDROGENASE UBIQUINONE IRON-SULFUR PROTEIN 3"/>
    <property type="match status" value="1"/>
</dbReference>
<feature type="domain" description="NADH:ubiquinone oxidoreductase 30kDa subunit" evidence="4">
    <location>
        <begin position="31"/>
        <end position="149"/>
    </location>
</feature>
<dbReference type="AlphaFoldDB" id="A0A0L8V8R4"/>
<dbReference type="NCBIfam" id="TIGR01961">
    <property type="entry name" value="NuoC_fam"/>
    <property type="match status" value="1"/>
</dbReference>
<keyword evidence="3" id="KW-1003">Cell membrane</keyword>
<keyword evidence="3" id="KW-0520">NAD</keyword>
<dbReference type="HAMAP" id="MF_01357">
    <property type="entry name" value="NDH1_NuoC"/>
    <property type="match status" value="1"/>
</dbReference>
<evidence type="ECO:0000259" key="4">
    <source>
        <dbReference type="Pfam" id="PF00329"/>
    </source>
</evidence>
<dbReference type="InterPro" id="IPR010218">
    <property type="entry name" value="NADH_DH_suC"/>
</dbReference>
<evidence type="ECO:0000313" key="6">
    <source>
        <dbReference type="Proteomes" id="UP000036958"/>
    </source>
</evidence>
<proteinExistence type="inferred from homology"/>
<dbReference type="PANTHER" id="PTHR10884:SF14">
    <property type="entry name" value="NADH DEHYDROGENASE [UBIQUINONE] IRON-SULFUR PROTEIN 3, MITOCHONDRIAL"/>
    <property type="match status" value="1"/>
</dbReference>
<dbReference type="GO" id="GO:0048038">
    <property type="term" value="F:quinone binding"/>
    <property type="evidence" value="ECO:0007669"/>
    <property type="project" value="UniProtKB-KW"/>
</dbReference>
<dbReference type="GO" id="GO:0005886">
    <property type="term" value="C:plasma membrane"/>
    <property type="evidence" value="ECO:0007669"/>
    <property type="project" value="UniProtKB-SubCell"/>
</dbReference>
<dbReference type="InterPro" id="IPR037232">
    <property type="entry name" value="NADH_quin_OxRdtase_su_C/D-like"/>
</dbReference>
<dbReference type="InterPro" id="IPR001268">
    <property type="entry name" value="NADH_UbQ_OxRdtase_30kDa_su"/>
</dbReference>
<dbReference type="PATRIC" id="fig|1409788.3.peg.2461"/>
<comment type="catalytic activity">
    <reaction evidence="3">
        <text>a quinone + NADH + 5 H(+)(in) = a quinol + NAD(+) + 4 H(+)(out)</text>
        <dbReference type="Rhea" id="RHEA:57888"/>
        <dbReference type="ChEBI" id="CHEBI:15378"/>
        <dbReference type="ChEBI" id="CHEBI:24646"/>
        <dbReference type="ChEBI" id="CHEBI:57540"/>
        <dbReference type="ChEBI" id="CHEBI:57945"/>
        <dbReference type="ChEBI" id="CHEBI:132124"/>
    </reaction>
</comment>
<keyword evidence="3" id="KW-0874">Quinone</keyword>
<dbReference type="EC" id="7.1.1.-" evidence="3"/>
<dbReference type="GO" id="GO:0050136">
    <property type="term" value="F:NADH dehydrogenase (quinone) (non-electrogenic) activity"/>
    <property type="evidence" value="ECO:0007669"/>
    <property type="project" value="UniProtKB-UniRule"/>
</dbReference>
<protein>
    <recommendedName>
        <fullName evidence="3">NADH-quinone oxidoreductase subunit C</fullName>
        <ecNumber evidence="3">7.1.1.-</ecNumber>
    </recommendedName>
    <alternativeName>
        <fullName evidence="3">NADH dehydrogenase I subunit C</fullName>
    </alternativeName>
    <alternativeName>
        <fullName evidence="3">NDH-1 subunit C</fullName>
    </alternativeName>
</protein>
<keyword evidence="3" id="KW-1278">Translocase</keyword>
<evidence type="ECO:0000256" key="2">
    <source>
        <dbReference type="ARBA" id="ARBA00022448"/>
    </source>
</evidence>
<comment type="similarity">
    <text evidence="1 3">Belongs to the complex I 30 kDa subunit family.</text>
</comment>
<name>A0A0L8V8R4_9BACT</name>
<dbReference type="Pfam" id="PF00329">
    <property type="entry name" value="Complex1_30kDa"/>
    <property type="match status" value="1"/>
</dbReference>
<dbReference type="STRING" id="1409788.NC99_23830"/>
<sequence>MLTNEIFEKLKSEFGENILECNDQQPVDHFIVVKSEKLFEICHTLRDDDDFLFDYLMSLSGMDLNENLGVVYHLYSMKLKHKLVLKVMVPKTDPKTPSVERIWRTADWHEREAYDLMGIEFTGHHNLIRILCPYDWEGHPLRKDYQTPESYHGMKTSS</sequence>
<dbReference type="Gene3D" id="3.30.460.80">
    <property type="entry name" value="NADH:ubiquinone oxidoreductase, 30kDa subunit"/>
    <property type="match status" value="1"/>
</dbReference>
<keyword evidence="6" id="KW-1185">Reference proteome</keyword>
<evidence type="ECO:0000256" key="3">
    <source>
        <dbReference type="HAMAP-Rule" id="MF_01357"/>
    </source>
</evidence>
<dbReference type="RefSeq" id="WP_053183575.1">
    <property type="nucleotide sequence ID" value="NZ_LGIA01000152.1"/>
</dbReference>
<keyword evidence="3" id="KW-0472">Membrane</keyword>
<dbReference type="Proteomes" id="UP000036958">
    <property type="component" value="Unassembled WGS sequence"/>
</dbReference>